<reference evidence="3 4" key="1">
    <citation type="submission" date="2018-07" db="EMBL/GenBank/DDBJ databases">
        <title>Genomic Encyclopedia of Type Strains, Phase IV (KMG-IV): sequencing the most valuable type-strain genomes for metagenomic binning, comparative biology and taxonomic classification.</title>
        <authorList>
            <person name="Goeker M."/>
        </authorList>
    </citation>
    <scope>NUCLEOTIDE SEQUENCE [LARGE SCALE GENOMIC DNA]</scope>
    <source>
        <strain evidence="3 4">DSM 21634</strain>
    </source>
</reference>
<keyword evidence="4" id="KW-1185">Reference proteome</keyword>
<sequence length="324" mass="34846">MEFSVRNVRALRCMAVVAAIVPAMALAQAQWPTRPITLVVPFPPGGAGDQMGRMVAHHLAATVKQPVIVDNRPGAGTIIGSQLVARAKPDGYTFLLGSTSNVLNHYFYQKVPYDTRADLAPVAQLITLTNYMVVPPNSKFKSTADVLRQAKERPNSVSCANYGAGTGGHLSCALLARMAGVEFVNVPYKGGMPAIQDTMAGQVDMAMVVEALPFVQDKRLNALAVSTAERNPNAPSIPTVGESVPGFDVTSWLGIFAPAGTPDAIVQRVSADIQAMLQEDASKEQFKTMGVVPVLRPTKEFGAYVDREFDRWGKLLKPLNIRLD</sequence>
<dbReference type="PIRSF" id="PIRSF017082">
    <property type="entry name" value="YflP"/>
    <property type="match status" value="1"/>
</dbReference>
<evidence type="ECO:0000313" key="3">
    <source>
        <dbReference type="EMBL" id="RCW68632.1"/>
    </source>
</evidence>
<accession>A0A368XKY2</accession>
<dbReference type="Gene3D" id="3.40.190.150">
    <property type="entry name" value="Bordetella uptake gene, domain 1"/>
    <property type="match status" value="1"/>
</dbReference>
<dbReference type="Proteomes" id="UP000252884">
    <property type="component" value="Unassembled WGS sequence"/>
</dbReference>
<proteinExistence type="inferred from homology"/>
<protein>
    <submittedName>
        <fullName evidence="3">Tripartite-type tricarboxylate transporter receptor subunit TctC</fullName>
    </submittedName>
</protein>
<dbReference type="Pfam" id="PF03401">
    <property type="entry name" value="TctC"/>
    <property type="match status" value="1"/>
</dbReference>
<feature type="signal peptide" evidence="2">
    <location>
        <begin position="1"/>
        <end position="29"/>
    </location>
</feature>
<dbReference type="PANTHER" id="PTHR42928:SF5">
    <property type="entry name" value="BLR1237 PROTEIN"/>
    <property type="match status" value="1"/>
</dbReference>
<dbReference type="CDD" id="cd07012">
    <property type="entry name" value="PBP2_Bug_TTT"/>
    <property type="match status" value="1"/>
</dbReference>
<dbReference type="Gene3D" id="3.40.190.10">
    <property type="entry name" value="Periplasmic binding protein-like II"/>
    <property type="match status" value="1"/>
</dbReference>
<evidence type="ECO:0000256" key="2">
    <source>
        <dbReference type="SAM" id="SignalP"/>
    </source>
</evidence>
<keyword evidence="3" id="KW-0675">Receptor</keyword>
<dbReference type="AlphaFoldDB" id="A0A368XKY2"/>
<keyword evidence="2" id="KW-0732">Signal</keyword>
<organism evidence="3 4">
    <name type="scientific">Pseudorhodoferax soli</name>
    <dbReference type="NCBI Taxonomy" id="545864"/>
    <lineage>
        <taxon>Bacteria</taxon>
        <taxon>Pseudomonadati</taxon>
        <taxon>Pseudomonadota</taxon>
        <taxon>Betaproteobacteria</taxon>
        <taxon>Burkholderiales</taxon>
        <taxon>Comamonadaceae</taxon>
    </lineage>
</organism>
<gene>
    <name evidence="3" type="ORF">DES41_107153</name>
</gene>
<comment type="similarity">
    <text evidence="1">Belongs to the UPF0065 (bug) family.</text>
</comment>
<dbReference type="PANTHER" id="PTHR42928">
    <property type="entry name" value="TRICARBOXYLATE-BINDING PROTEIN"/>
    <property type="match status" value="1"/>
</dbReference>
<dbReference type="SUPFAM" id="SSF53850">
    <property type="entry name" value="Periplasmic binding protein-like II"/>
    <property type="match status" value="1"/>
</dbReference>
<evidence type="ECO:0000256" key="1">
    <source>
        <dbReference type="ARBA" id="ARBA00006987"/>
    </source>
</evidence>
<evidence type="ECO:0000313" key="4">
    <source>
        <dbReference type="Proteomes" id="UP000252884"/>
    </source>
</evidence>
<name>A0A368XKY2_9BURK</name>
<dbReference type="EMBL" id="QPJK01000007">
    <property type="protein sequence ID" value="RCW68632.1"/>
    <property type="molecule type" value="Genomic_DNA"/>
</dbReference>
<feature type="chain" id="PRO_5016927137" evidence="2">
    <location>
        <begin position="30"/>
        <end position="324"/>
    </location>
</feature>
<dbReference type="InterPro" id="IPR005064">
    <property type="entry name" value="BUG"/>
</dbReference>
<comment type="caution">
    <text evidence="3">The sequence shown here is derived from an EMBL/GenBank/DDBJ whole genome shotgun (WGS) entry which is preliminary data.</text>
</comment>
<dbReference type="InterPro" id="IPR042100">
    <property type="entry name" value="Bug_dom1"/>
</dbReference>